<dbReference type="Gene3D" id="3.30.70.20">
    <property type="match status" value="1"/>
</dbReference>
<name>A0A7J3SLM8_9CREN</name>
<dbReference type="Pfam" id="PF05187">
    <property type="entry name" value="Fer4_ETF_QO"/>
    <property type="match status" value="1"/>
</dbReference>
<evidence type="ECO:0000313" key="11">
    <source>
        <dbReference type="EMBL" id="HGZ60165.1"/>
    </source>
</evidence>
<dbReference type="InterPro" id="IPR017900">
    <property type="entry name" value="4Fe4S_Fe_S_CS"/>
</dbReference>
<proteinExistence type="predicted"/>
<evidence type="ECO:0000256" key="6">
    <source>
        <dbReference type="ARBA" id="ARBA00022982"/>
    </source>
</evidence>
<accession>A0A7J3SLM8</accession>
<evidence type="ECO:0000256" key="7">
    <source>
        <dbReference type="ARBA" id="ARBA00023004"/>
    </source>
</evidence>
<keyword evidence="8" id="KW-0411">Iron-sulfur</keyword>
<keyword evidence="5" id="KW-0479">Metal-binding</keyword>
<evidence type="ECO:0000256" key="5">
    <source>
        <dbReference type="ARBA" id="ARBA00022723"/>
    </source>
</evidence>
<keyword evidence="6" id="KW-0249">Electron transport</keyword>
<dbReference type="EMBL" id="DTLS01000085">
    <property type="protein sequence ID" value="HGZ60165.1"/>
    <property type="molecule type" value="Genomic_DNA"/>
</dbReference>
<reference evidence="11" key="1">
    <citation type="journal article" date="2020" name="mSystems">
        <title>Genome- and Community-Level Interaction Insights into Carbon Utilization and Element Cycling Functions of Hydrothermarchaeota in Hydrothermal Sediment.</title>
        <authorList>
            <person name="Zhou Z."/>
            <person name="Liu Y."/>
            <person name="Xu W."/>
            <person name="Pan J."/>
            <person name="Luo Z.H."/>
            <person name="Li M."/>
        </authorList>
    </citation>
    <scope>NUCLEOTIDE SEQUENCE [LARGE SCALE GENOMIC DNA]</scope>
    <source>
        <strain evidence="11">SpSt-885</strain>
    </source>
</reference>
<evidence type="ECO:0000256" key="2">
    <source>
        <dbReference type="ARBA" id="ARBA00009192"/>
    </source>
</evidence>
<feature type="domain" description="4Fe-4S ferredoxin-type" evidence="10">
    <location>
        <begin position="58"/>
        <end position="87"/>
    </location>
</feature>
<dbReference type="PANTHER" id="PTHR43082">
    <property type="entry name" value="FERREDOXIN-LIKE"/>
    <property type="match status" value="1"/>
</dbReference>
<comment type="similarity">
    <text evidence="2">To ferredoxins from P.putida and C.tartarivorum, ferredoxin I from A.vinelandii, ferredoxin II from D.desulfuricans.</text>
</comment>
<evidence type="ECO:0000259" key="10">
    <source>
        <dbReference type="PROSITE" id="PS51379"/>
    </source>
</evidence>
<dbReference type="PANTHER" id="PTHR43082:SF3">
    <property type="entry name" value="FERREDOXIN-LIKE PROTEIN YDIT"/>
    <property type="match status" value="1"/>
</dbReference>
<evidence type="ECO:0000256" key="1">
    <source>
        <dbReference type="ARBA" id="ARBA00003208"/>
    </source>
</evidence>
<dbReference type="PIRSF" id="PIRSF036548">
    <property type="entry name" value="Fdx_FixX"/>
    <property type="match status" value="1"/>
</dbReference>
<keyword evidence="4" id="KW-0813">Transport</keyword>
<evidence type="ECO:0000256" key="8">
    <source>
        <dbReference type="ARBA" id="ARBA00023014"/>
    </source>
</evidence>
<dbReference type="InterPro" id="IPR012206">
    <property type="entry name" value="Fd_FixX"/>
</dbReference>
<evidence type="ECO:0000256" key="3">
    <source>
        <dbReference type="ARBA" id="ARBA00020378"/>
    </source>
</evidence>
<protein>
    <recommendedName>
        <fullName evidence="3">Ferredoxin-like protein</fullName>
    </recommendedName>
</protein>
<comment type="caution">
    <text evidence="11">The sequence shown here is derived from an EMBL/GenBank/DDBJ whole genome shotgun (WGS) entry which is preliminary data.</text>
</comment>
<dbReference type="PROSITE" id="PS00198">
    <property type="entry name" value="4FE4S_FER_1"/>
    <property type="match status" value="1"/>
</dbReference>
<dbReference type="PROSITE" id="PS51379">
    <property type="entry name" value="4FE4S_FER_2"/>
    <property type="match status" value="2"/>
</dbReference>
<dbReference type="AlphaFoldDB" id="A0A7J3SLM8"/>
<dbReference type="GO" id="GO:0051536">
    <property type="term" value="F:iron-sulfur cluster binding"/>
    <property type="evidence" value="ECO:0007669"/>
    <property type="project" value="UniProtKB-KW"/>
</dbReference>
<keyword evidence="7" id="KW-0408">Iron</keyword>
<comment type="function">
    <text evidence="1">Could be a 3Fe-4S cluster-containing protein.</text>
</comment>
<dbReference type="GO" id="GO:0005506">
    <property type="term" value="F:iron ion binding"/>
    <property type="evidence" value="ECO:0007669"/>
    <property type="project" value="InterPro"/>
</dbReference>
<organism evidence="11">
    <name type="scientific">Fervidicoccus fontis</name>
    <dbReference type="NCBI Taxonomy" id="683846"/>
    <lineage>
        <taxon>Archaea</taxon>
        <taxon>Thermoproteota</taxon>
        <taxon>Thermoprotei</taxon>
        <taxon>Fervidicoccales</taxon>
        <taxon>Fervidicoccaceae</taxon>
        <taxon>Fervidicoccus</taxon>
    </lineage>
</organism>
<feature type="domain" description="4Fe-4S ferredoxin-type" evidence="10">
    <location>
        <begin position="26"/>
        <end position="57"/>
    </location>
</feature>
<evidence type="ECO:0000256" key="4">
    <source>
        <dbReference type="ARBA" id="ARBA00022448"/>
    </source>
</evidence>
<gene>
    <name evidence="11" type="ORF">ENW83_03035</name>
</gene>
<evidence type="ECO:0000256" key="9">
    <source>
        <dbReference type="ARBA" id="ARBA00023231"/>
    </source>
</evidence>
<dbReference type="SUPFAM" id="SSF54862">
    <property type="entry name" value="4Fe-4S ferredoxins"/>
    <property type="match status" value="1"/>
</dbReference>
<keyword evidence="9" id="KW-0535">Nitrogen fixation</keyword>
<dbReference type="InterPro" id="IPR017896">
    <property type="entry name" value="4Fe4S_Fe-S-bd"/>
</dbReference>
<sequence length="98" mass="11083">MGSEVKKIRSIDEIMKNNRWVVDEKPHIIVDYNKCSKCDSKVCVFLCPAGCYTLLSDGKLSFNYEGCLECGTCRLVCPNNAISWEYPEGGKGIQYRYG</sequence>
<dbReference type="InterPro" id="IPR007859">
    <property type="entry name" value="ETF-QO/FixX_C"/>
</dbReference>
<dbReference type="GO" id="GO:0016491">
    <property type="term" value="F:oxidoreductase activity"/>
    <property type="evidence" value="ECO:0007669"/>
    <property type="project" value="UniProtKB-ARBA"/>
</dbReference>